<proteinExistence type="predicted"/>
<evidence type="ECO:0000313" key="2">
    <source>
        <dbReference type="EMBL" id="KAG0295655.1"/>
    </source>
</evidence>
<feature type="non-terminal residue" evidence="2">
    <location>
        <position position="1"/>
    </location>
</feature>
<name>A0A9P6UGV0_9FUNG</name>
<gene>
    <name evidence="2" type="ORF">BGZ97_004764</name>
</gene>
<reference evidence="2" key="1">
    <citation type="journal article" date="2020" name="Fungal Divers.">
        <title>Resolving the Mortierellaceae phylogeny through synthesis of multi-gene phylogenetics and phylogenomics.</title>
        <authorList>
            <person name="Vandepol N."/>
            <person name="Liber J."/>
            <person name="Desiro A."/>
            <person name="Na H."/>
            <person name="Kennedy M."/>
            <person name="Barry K."/>
            <person name="Grigoriev I.V."/>
            <person name="Miller A.N."/>
            <person name="O'Donnell K."/>
            <person name="Stajich J.E."/>
            <person name="Bonito G."/>
        </authorList>
    </citation>
    <scope>NUCLEOTIDE SEQUENCE</scope>
    <source>
        <strain evidence="2">NVP60</strain>
    </source>
</reference>
<sequence>TQLQQQQDRINQLEAATSEQDGKVVFKTSRATTLKLYDELLEGYPAISEPNFFNAELPKDHDAFDWNDFHYTDGMEYKAPPVLEHAEVPLSGSAKRHEVDLATVQGYMANTTRFFDTFAHEIIDSGEADSDLGKRTLGFLNTVRISAANDASKISRMRENIYYDALGIKHGNNKERSLLTLEALAATKTAAELVRKTYKKPETPKDNKTKKPDNKFRKDKSGTDDKPKPQQSGKSQHNDKSGYKSDSGRSGSKHRSKSGGGSSKKQSDQGNDGEKSE</sequence>
<evidence type="ECO:0000313" key="3">
    <source>
        <dbReference type="Proteomes" id="UP000823405"/>
    </source>
</evidence>
<dbReference type="EMBL" id="JAAAIN010002213">
    <property type="protein sequence ID" value="KAG0295655.1"/>
    <property type="molecule type" value="Genomic_DNA"/>
</dbReference>
<feature type="region of interest" description="Disordered" evidence="1">
    <location>
        <begin position="195"/>
        <end position="277"/>
    </location>
</feature>
<dbReference type="OrthoDB" id="2406827at2759"/>
<comment type="caution">
    <text evidence="2">The sequence shown here is derived from an EMBL/GenBank/DDBJ whole genome shotgun (WGS) entry which is preliminary data.</text>
</comment>
<feature type="compositionally biased region" description="Basic and acidic residues" evidence="1">
    <location>
        <begin position="195"/>
        <end position="228"/>
    </location>
</feature>
<dbReference type="Proteomes" id="UP000823405">
    <property type="component" value="Unassembled WGS sequence"/>
</dbReference>
<feature type="compositionally biased region" description="Basic and acidic residues" evidence="1">
    <location>
        <begin position="236"/>
        <end position="247"/>
    </location>
</feature>
<evidence type="ECO:0000256" key="1">
    <source>
        <dbReference type="SAM" id="MobiDB-lite"/>
    </source>
</evidence>
<accession>A0A9P6UGV0</accession>
<dbReference type="AlphaFoldDB" id="A0A9P6UGV0"/>
<organism evidence="2 3">
    <name type="scientific">Linnemannia gamsii</name>
    <dbReference type="NCBI Taxonomy" id="64522"/>
    <lineage>
        <taxon>Eukaryota</taxon>
        <taxon>Fungi</taxon>
        <taxon>Fungi incertae sedis</taxon>
        <taxon>Mucoromycota</taxon>
        <taxon>Mortierellomycotina</taxon>
        <taxon>Mortierellomycetes</taxon>
        <taxon>Mortierellales</taxon>
        <taxon>Mortierellaceae</taxon>
        <taxon>Linnemannia</taxon>
    </lineage>
</organism>
<keyword evidence="3" id="KW-1185">Reference proteome</keyword>
<protein>
    <submittedName>
        <fullName evidence="2">Uncharacterized protein</fullName>
    </submittedName>
</protein>